<dbReference type="InterPro" id="IPR019734">
    <property type="entry name" value="TPR_rpt"/>
</dbReference>
<evidence type="ECO:0000256" key="2">
    <source>
        <dbReference type="ARBA" id="ARBA00022803"/>
    </source>
</evidence>
<dbReference type="Proteomes" id="UP000886335">
    <property type="component" value="Unassembled WGS sequence"/>
</dbReference>
<dbReference type="Pfam" id="PF13432">
    <property type="entry name" value="TPR_16"/>
    <property type="match status" value="2"/>
</dbReference>
<name>A0A831WSI8_PROAE</name>
<reference evidence="4" key="1">
    <citation type="journal article" date="2020" name="mSystems">
        <title>Genome- and Community-Level Interaction Insights into Carbon Utilization and Element Cycling Functions of Hydrothermarchaeota in Hydrothermal Sediment.</title>
        <authorList>
            <person name="Zhou Z."/>
            <person name="Liu Y."/>
            <person name="Xu W."/>
            <person name="Pan J."/>
            <person name="Luo Z.H."/>
            <person name="Li M."/>
        </authorList>
    </citation>
    <scope>NUCLEOTIDE SEQUENCE [LARGE SCALE GENOMIC DNA]</scope>
    <source>
        <strain evidence="4">SpSt-1181</strain>
    </source>
</reference>
<feature type="repeat" description="TPR" evidence="3">
    <location>
        <begin position="273"/>
        <end position="306"/>
    </location>
</feature>
<feature type="repeat" description="TPR" evidence="3">
    <location>
        <begin position="69"/>
        <end position="102"/>
    </location>
</feature>
<feature type="repeat" description="TPR" evidence="3">
    <location>
        <begin position="137"/>
        <end position="170"/>
    </location>
</feature>
<keyword evidence="1" id="KW-0677">Repeat</keyword>
<dbReference type="PROSITE" id="PS50005">
    <property type="entry name" value="TPR"/>
    <property type="match status" value="9"/>
</dbReference>
<organism evidence="4">
    <name type="scientific">Prosthecochloris aestuarii</name>
    <dbReference type="NCBI Taxonomy" id="1102"/>
    <lineage>
        <taxon>Bacteria</taxon>
        <taxon>Pseudomonadati</taxon>
        <taxon>Chlorobiota</taxon>
        <taxon>Chlorobiia</taxon>
        <taxon>Chlorobiales</taxon>
        <taxon>Chlorobiaceae</taxon>
        <taxon>Prosthecochloris</taxon>
    </lineage>
</organism>
<gene>
    <name evidence="4" type="ORF">ENN50_08155</name>
</gene>
<evidence type="ECO:0000313" key="4">
    <source>
        <dbReference type="EMBL" id="HED31630.1"/>
    </source>
</evidence>
<dbReference type="AlphaFoldDB" id="A0A831WSI8"/>
<evidence type="ECO:0000256" key="3">
    <source>
        <dbReference type="PROSITE-ProRule" id="PRU00339"/>
    </source>
</evidence>
<dbReference type="SMART" id="SM00028">
    <property type="entry name" value="TPR"/>
    <property type="match status" value="10"/>
</dbReference>
<evidence type="ECO:0000256" key="1">
    <source>
        <dbReference type="ARBA" id="ARBA00022737"/>
    </source>
</evidence>
<feature type="repeat" description="TPR" evidence="3">
    <location>
        <begin position="239"/>
        <end position="272"/>
    </location>
</feature>
<proteinExistence type="predicted"/>
<sequence>MSFLDFFNEGSNDGSRSFFRKIQLDDIDLSSIYDTEELVEIINQLNEEGQHDDALTVARHFAETCPYNTESWFHLGNCLTVNGYFDDAREAFTRATILSPADSEMQLNLALSHFNIANYGKALEELDNMMTDSTLEKETYFYRGLILQKLERFSEAEKNLEKCLALEPAFTEAWYELAYCKDILGKLEESAGCYQKSIDQDPYNVNAWYNRGLVLSKLKRYTEALECYDMAIAISEDFSSAWYNKANVLAITGRIEEAAECYAQTLEIEPGDINALYNIGIAYEELERYEDAVNHYRRCVDIKPDFADAWFALACCYEAAEQYEPALEAVHQALEHMPGTLDFLQLKAEIHYNMQELPEALETYQDILSSDTESWQTWIDYAMVLRESGQYHESVEALETSLSLQPGSADAHFEIAATYFALGENKLTIQFLKKAFELDPAKKKLFKSTFPELYRQDAVRSMLGLS</sequence>
<feature type="repeat" description="TPR" evidence="3">
    <location>
        <begin position="307"/>
        <end position="340"/>
    </location>
</feature>
<dbReference type="PROSITE" id="PS50293">
    <property type="entry name" value="TPR_REGION"/>
    <property type="match status" value="1"/>
</dbReference>
<dbReference type="InterPro" id="IPR013105">
    <property type="entry name" value="TPR_2"/>
</dbReference>
<dbReference type="SUPFAM" id="SSF48452">
    <property type="entry name" value="TPR-like"/>
    <property type="match status" value="2"/>
</dbReference>
<feature type="repeat" description="TPR" evidence="3">
    <location>
        <begin position="409"/>
        <end position="442"/>
    </location>
</feature>
<dbReference type="PANTHER" id="PTHR12558">
    <property type="entry name" value="CELL DIVISION CYCLE 16,23,27"/>
    <property type="match status" value="1"/>
</dbReference>
<dbReference type="InterPro" id="IPR011990">
    <property type="entry name" value="TPR-like_helical_dom_sf"/>
</dbReference>
<feature type="repeat" description="TPR" evidence="3">
    <location>
        <begin position="171"/>
        <end position="204"/>
    </location>
</feature>
<accession>A0A831WSI8</accession>
<feature type="repeat" description="TPR" evidence="3">
    <location>
        <begin position="205"/>
        <end position="238"/>
    </location>
</feature>
<dbReference type="Gene3D" id="1.25.40.10">
    <property type="entry name" value="Tetratricopeptide repeat domain"/>
    <property type="match status" value="4"/>
</dbReference>
<dbReference type="Pfam" id="PF00515">
    <property type="entry name" value="TPR_1"/>
    <property type="match status" value="1"/>
</dbReference>
<comment type="caution">
    <text evidence="4">The sequence shown here is derived from an EMBL/GenBank/DDBJ whole genome shotgun (WGS) entry which is preliminary data.</text>
</comment>
<dbReference type="PANTHER" id="PTHR12558:SF13">
    <property type="entry name" value="CELL DIVISION CYCLE PROTEIN 27 HOMOLOG"/>
    <property type="match status" value="1"/>
</dbReference>
<feature type="repeat" description="TPR" evidence="3">
    <location>
        <begin position="375"/>
        <end position="408"/>
    </location>
</feature>
<dbReference type="Pfam" id="PF07719">
    <property type="entry name" value="TPR_2"/>
    <property type="match status" value="2"/>
</dbReference>
<dbReference type="Pfam" id="PF13181">
    <property type="entry name" value="TPR_8"/>
    <property type="match status" value="1"/>
</dbReference>
<dbReference type="Pfam" id="PF13424">
    <property type="entry name" value="TPR_12"/>
    <property type="match status" value="1"/>
</dbReference>
<protein>
    <submittedName>
        <fullName evidence="4">Tetratricopeptide repeat protein</fullName>
    </submittedName>
</protein>
<keyword evidence="2 3" id="KW-0802">TPR repeat</keyword>
<dbReference type="EMBL" id="DSBW01000180">
    <property type="protein sequence ID" value="HED31630.1"/>
    <property type="molecule type" value="Genomic_DNA"/>
</dbReference>